<name>A0ABQ1ASN4_9EURO</name>
<evidence type="ECO:0000313" key="2">
    <source>
        <dbReference type="Proteomes" id="UP000465266"/>
    </source>
</evidence>
<reference evidence="1 2" key="1">
    <citation type="submission" date="2020-01" db="EMBL/GenBank/DDBJ databases">
        <title>Draft genome sequence of Aspergillus udagawae IFM 53868.</title>
        <authorList>
            <person name="Takahashi H."/>
            <person name="Yaguchi T."/>
        </authorList>
    </citation>
    <scope>NUCLEOTIDE SEQUENCE [LARGE SCALE GENOMIC DNA]</scope>
    <source>
        <strain evidence="1 2">IFM 53868</strain>
    </source>
</reference>
<dbReference type="EMBL" id="BLKG01000050">
    <property type="protein sequence ID" value="GFF87400.1"/>
    <property type="molecule type" value="Genomic_DNA"/>
</dbReference>
<accession>A0ABQ1ASN4</accession>
<proteinExistence type="predicted"/>
<keyword evidence="2" id="KW-1185">Reference proteome</keyword>
<gene>
    <name evidence="1" type="ORF">IFM53868_05130</name>
</gene>
<sequence length="125" mass="14007">MVVTGAANNLSYVQLFICLSKSRVLPNTGNYMPFHNDFIHEWFNCIANFQKDIIPPRAGISYTLQSRFSLLQDLNVETLSEARAFIKAHKPRLIVLNFEAAGGNARMMLEDNTQSAMSSAPQTLI</sequence>
<dbReference type="Proteomes" id="UP000465266">
    <property type="component" value="Unassembled WGS sequence"/>
</dbReference>
<comment type="caution">
    <text evidence="1">The sequence shown here is derived from an EMBL/GenBank/DDBJ whole genome shotgun (WGS) entry which is preliminary data.</text>
</comment>
<protein>
    <submittedName>
        <fullName evidence="1">Uncharacterized protein</fullName>
    </submittedName>
</protein>
<organism evidence="1 2">
    <name type="scientific">Aspergillus udagawae</name>
    <dbReference type="NCBI Taxonomy" id="91492"/>
    <lineage>
        <taxon>Eukaryota</taxon>
        <taxon>Fungi</taxon>
        <taxon>Dikarya</taxon>
        <taxon>Ascomycota</taxon>
        <taxon>Pezizomycotina</taxon>
        <taxon>Eurotiomycetes</taxon>
        <taxon>Eurotiomycetidae</taxon>
        <taxon>Eurotiales</taxon>
        <taxon>Aspergillaceae</taxon>
        <taxon>Aspergillus</taxon>
        <taxon>Aspergillus subgen. Fumigati</taxon>
    </lineage>
</organism>
<evidence type="ECO:0000313" key="1">
    <source>
        <dbReference type="EMBL" id="GFF87400.1"/>
    </source>
</evidence>